<keyword evidence="1" id="KW-1133">Transmembrane helix</keyword>
<name>A0A3M6TTJ6_POCDA</name>
<feature type="domain" description="Tyrosine-protein kinase ephrin type A/B receptor-like" evidence="2">
    <location>
        <begin position="205"/>
        <end position="236"/>
    </location>
</feature>
<dbReference type="AlphaFoldDB" id="A0A3M6TTJ6"/>
<keyword evidence="1" id="KW-0812">Transmembrane</keyword>
<dbReference type="EMBL" id="RCHS01002959">
    <property type="protein sequence ID" value="RMX44730.1"/>
    <property type="molecule type" value="Genomic_DNA"/>
</dbReference>
<proteinExistence type="predicted"/>
<dbReference type="InterPro" id="IPR011641">
    <property type="entry name" value="Tyr-kin_ephrin_A/B_rcpt-like"/>
</dbReference>
<evidence type="ECO:0000259" key="2">
    <source>
        <dbReference type="Pfam" id="PF07699"/>
    </source>
</evidence>
<reference evidence="3 4" key="1">
    <citation type="journal article" date="2018" name="Sci. Rep.">
        <title>Comparative analysis of the Pocillopora damicornis genome highlights role of immune system in coral evolution.</title>
        <authorList>
            <person name="Cunning R."/>
            <person name="Bay R.A."/>
            <person name="Gillette P."/>
            <person name="Baker A.C."/>
            <person name="Traylor-Knowles N."/>
        </authorList>
    </citation>
    <scope>NUCLEOTIDE SEQUENCE [LARGE SCALE GENOMIC DNA]</scope>
    <source>
        <strain evidence="3">RSMAS</strain>
        <tissue evidence="3">Whole animal</tissue>
    </source>
</reference>
<dbReference type="Proteomes" id="UP000275408">
    <property type="component" value="Unassembled WGS sequence"/>
</dbReference>
<feature type="transmembrane region" description="Helical" evidence="1">
    <location>
        <begin position="281"/>
        <end position="302"/>
    </location>
</feature>
<keyword evidence="4" id="KW-1185">Reference proteome</keyword>
<dbReference type="SUPFAM" id="SSF57184">
    <property type="entry name" value="Growth factor receptor domain"/>
    <property type="match status" value="1"/>
</dbReference>
<dbReference type="Pfam" id="PF07699">
    <property type="entry name" value="Ephrin_rec_like"/>
    <property type="match status" value="2"/>
</dbReference>
<dbReference type="InterPro" id="IPR009030">
    <property type="entry name" value="Growth_fac_rcpt_cys_sf"/>
</dbReference>
<dbReference type="SMART" id="SM01411">
    <property type="entry name" value="Ephrin_rec_like"/>
    <property type="match status" value="4"/>
</dbReference>
<feature type="domain" description="Tyrosine-protein kinase ephrin type A/B receptor-like" evidence="2">
    <location>
        <begin position="97"/>
        <end position="134"/>
    </location>
</feature>
<gene>
    <name evidence="3" type="ORF">pdam_00019140</name>
</gene>
<keyword evidence="1" id="KW-0472">Membrane</keyword>
<dbReference type="PANTHER" id="PTHR46967:SF1">
    <property type="entry name" value="KERATIN-ASSOCIATED PROTEIN 16-1-LIKE"/>
    <property type="match status" value="1"/>
</dbReference>
<evidence type="ECO:0000256" key="1">
    <source>
        <dbReference type="SAM" id="Phobius"/>
    </source>
</evidence>
<evidence type="ECO:0000313" key="3">
    <source>
        <dbReference type="EMBL" id="RMX44730.1"/>
    </source>
</evidence>
<sequence>MARFYTVINFSVLLTYFAADLLWNFGFLGIHATVGSGTEGSCQACPVGTIGNTSDPDCHSCNISGQCQDPSSNCVLCPAGHHQNLTGQTVCYECEKGKYQDKAGKATCIPCPLGYFQNKRGQTSCLKCEKGHYQNATGETTCKLCQKGSFSSSDGSNMCMQCGNGKYCNTTGCTKCFGCPPGQEADRMGAQNCTYCQKGSFKPSSGSEVCHSCQDGWYQLKTGQTSCLECPEGHYCPWPNSEPVPCDKEQICPPGSSAPKEDCKGLMTLNNETEECEMSSIVYALIAVSLAVVVAAIGFVILRKYRRNNETRQRLLERQHPVYTGW</sequence>
<dbReference type="OrthoDB" id="5973484at2759"/>
<evidence type="ECO:0000313" key="4">
    <source>
        <dbReference type="Proteomes" id="UP000275408"/>
    </source>
</evidence>
<dbReference type="STRING" id="46731.A0A3M6TTJ6"/>
<organism evidence="3 4">
    <name type="scientific">Pocillopora damicornis</name>
    <name type="common">Cauliflower coral</name>
    <name type="synonym">Millepora damicornis</name>
    <dbReference type="NCBI Taxonomy" id="46731"/>
    <lineage>
        <taxon>Eukaryota</taxon>
        <taxon>Metazoa</taxon>
        <taxon>Cnidaria</taxon>
        <taxon>Anthozoa</taxon>
        <taxon>Hexacorallia</taxon>
        <taxon>Scleractinia</taxon>
        <taxon>Astrocoeniina</taxon>
        <taxon>Pocilloporidae</taxon>
        <taxon>Pocillopora</taxon>
    </lineage>
</organism>
<dbReference type="Gene3D" id="2.10.50.10">
    <property type="entry name" value="Tumor Necrosis Factor Receptor, subunit A, domain 2"/>
    <property type="match status" value="4"/>
</dbReference>
<comment type="caution">
    <text evidence="3">The sequence shown here is derived from an EMBL/GenBank/DDBJ whole genome shotgun (WGS) entry which is preliminary data.</text>
</comment>
<dbReference type="OMA" id="CKKCELG"/>
<accession>A0A3M6TTJ6</accession>
<protein>
    <recommendedName>
        <fullName evidence="2">Tyrosine-protein kinase ephrin type A/B receptor-like domain-containing protein</fullName>
    </recommendedName>
</protein>
<dbReference type="PANTHER" id="PTHR46967">
    <property type="entry name" value="INSULIN-LIKE GROWTH FACTOR BINDING PROTEIN,N-TERMINAL"/>
    <property type="match status" value="1"/>
</dbReference>